<protein>
    <submittedName>
        <fullName evidence="7">Uncharacterized protein</fullName>
    </submittedName>
</protein>
<evidence type="ECO:0000313" key="7">
    <source>
        <dbReference type="EMBL" id="KJA21227.1"/>
    </source>
</evidence>
<dbReference type="InterPro" id="IPR016053">
    <property type="entry name" value="Haem_Oase-like"/>
</dbReference>
<feature type="binding site" description="axial binding residue" evidence="5">
    <location>
        <position position="22"/>
    </location>
    <ligand>
        <name>heme b</name>
        <dbReference type="ChEBI" id="CHEBI:60344"/>
    </ligand>
    <ligandPart>
        <name>Fe</name>
        <dbReference type="ChEBI" id="CHEBI:18248"/>
    </ligandPart>
</feature>
<dbReference type="CDD" id="cd19165">
    <property type="entry name" value="HemeO"/>
    <property type="match status" value="1"/>
</dbReference>
<evidence type="ECO:0000256" key="1">
    <source>
        <dbReference type="ARBA" id="ARBA00022617"/>
    </source>
</evidence>
<organism evidence="7 8">
    <name type="scientific">Hypholoma sublateritium (strain FD-334 SS-4)</name>
    <dbReference type="NCBI Taxonomy" id="945553"/>
    <lineage>
        <taxon>Eukaryota</taxon>
        <taxon>Fungi</taxon>
        <taxon>Dikarya</taxon>
        <taxon>Basidiomycota</taxon>
        <taxon>Agaricomycotina</taxon>
        <taxon>Agaricomycetes</taxon>
        <taxon>Agaricomycetidae</taxon>
        <taxon>Agaricales</taxon>
        <taxon>Agaricineae</taxon>
        <taxon>Strophariaceae</taxon>
        <taxon>Hypholoma</taxon>
    </lineage>
</organism>
<feature type="binding site" evidence="4">
    <location>
        <position position="15"/>
    </location>
    <ligand>
        <name>heme b</name>
        <dbReference type="ChEBI" id="CHEBI:60344"/>
    </ligand>
</feature>
<dbReference type="OrthoDB" id="652091at2759"/>
<dbReference type="PANTHER" id="PTHR10720:SF0">
    <property type="entry name" value="HEME OXYGENASE"/>
    <property type="match status" value="1"/>
</dbReference>
<name>A0A0D2L3A7_HYPSF</name>
<keyword evidence="6" id="KW-0812">Transmembrane</keyword>
<dbReference type="PANTHER" id="PTHR10720">
    <property type="entry name" value="HEME OXYGENASE"/>
    <property type="match status" value="1"/>
</dbReference>
<dbReference type="GO" id="GO:0046872">
    <property type="term" value="F:metal ion binding"/>
    <property type="evidence" value="ECO:0007669"/>
    <property type="project" value="UniProtKB-KW"/>
</dbReference>
<sequence length="308" mass="33518">MSAVDYTRPLATLLRESTIEAHDQVATSDGAKRLLSGQLSREEYVRYLMMLWHVYNAVERALDKHAADPSLEPTYNPALLARAPALAADIAHLLQVDEADWKAHPLHVRLQAAAPEPLAAYVQRIEDLAGSANPAPLLAHAYVRYLGDLSGGQTIRHILAKAYGLDEAAGTGVSFYAFKELRSAKAANQGEMKRIKEWFREGMNKAGEHQGGAVKAAVVEEAKSAFIMNAALFTALDLDEPQAFLNEQVFAAPPEAQKTYSIAQVLGVIAAVCLAHFILVVGGFTGQSGYEKFLAAEQWFQSVSQQSK</sequence>
<dbReference type="OMA" id="TEQLWFV"/>
<evidence type="ECO:0000256" key="2">
    <source>
        <dbReference type="ARBA" id="ARBA00022723"/>
    </source>
</evidence>
<dbReference type="Proteomes" id="UP000054270">
    <property type="component" value="Unassembled WGS sequence"/>
</dbReference>
<evidence type="ECO:0000313" key="8">
    <source>
        <dbReference type="Proteomes" id="UP000054270"/>
    </source>
</evidence>
<dbReference type="Gene3D" id="1.20.910.10">
    <property type="entry name" value="Heme oxygenase-like"/>
    <property type="match status" value="1"/>
</dbReference>
<feature type="binding site" evidence="4">
    <location>
        <position position="142"/>
    </location>
    <ligand>
        <name>heme b</name>
        <dbReference type="ChEBI" id="CHEBI:60344"/>
    </ligand>
</feature>
<keyword evidence="3 5" id="KW-0408">Iron</keyword>
<dbReference type="PIRSF" id="PIRSF000343">
    <property type="entry name" value="Haem_Oase"/>
    <property type="match status" value="1"/>
</dbReference>
<dbReference type="GO" id="GO:0006788">
    <property type="term" value="P:heme oxidation"/>
    <property type="evidence" value="ECO:0007669"/>
    <property type="project" value="InterPro"/>
</dbReference>
<evidence type="ECO:0000256" key="6">
    <source>
        <dbReference type="SAM" id="Phobius"/>
    </source>
</evidence>
<feature type="transmembrane region" description="Helical" evidence="6">
    <location>
        <begin position="262"/>
        <end position="284"/>
    </location>
</feature>
<reference evidence="8" key="1">
    <citation type="submission" date="2014-04" db="EMBL/GenBank/DDBJ databases">
        <title>Evolutionary Origins and Diversification of the Mycorrhizal Mutualists.</title>
        <authorList>
            <consortium name="DOE Joint Genome Institute"/>
            <consortium name="Mycorrhizal Genomics Consortium"/>
            <person name="Kohler A."/>
            <person name="Kuo A."/>
            <person name="Nagy L.G."/>
            <person name="Floudas D."/>
            <person name="Copeland A."/>
            <person name="Barry K.W."/>
            <person name="Cichocki N."/>
            <person name="Veneault-Fourrey C."/>
            <person name="LaButti K."/>
            <person name="Lindquist E.A."/>
            <person name="Lipzen A."/>
            <person name="Lundell T."/>
            <person name="Morin E."/>
            <person name="Murat C."/>
            <person name="Riley R."/>
            <person name="Ohm R."/>
            <person name="Sun H."/>
            <person name="Tunlid A."/>
            <person name="Henrissat B."/>
            <person name="Grigoriev I.V."/>
            <person name="Hibbett D.S."/>
            <person name="Martin F."/>
        </authorList>
    </citation>
    <scope>NUCLEOTIDE SEQUENCE [LARGE SCALE GENOMIC DNA]</scope>
    <source>
        <strain evidence="8">FD-334 SS-4</strain>
    </source>
</reference>
<dbReference type="GO" id="GO:0004392">
    <property type="term" value="F:heme oxygenase (decyclizing) activity"/>
    <property type="evidence" value="ECO:0007669"/>
    <property type="project" value="InterPro"/>
</dbReference>
<evidence type="ECO:0000256" key="3">
    <source>
        <dbReference type="ARBA" id="ARBA00023004"/>
    </source>
</evidence>
<dbReference type="EMBL" id="KN817560">
    <property type="protein sequence ID" value="KJA21227.1"/>
    <property type="molecule type" value="Genomic_DNA"/>
</dbReference>
<dbReference type="Pfam" id="PF01126">
    <property type="entry name" value="Heme_oxygenase"/>
    <property type="match status" value="1"/>
</dbReference>
<accession>A0A0D2L3A7</accession>
<keyword evidence="2 5" id="KW-0479">Metal-binding</keyword>
<keyword evidence="1 4" id="KW-0349">Heme</keyword>
<keyword evidence="6" id="KW-1133">Transmembrane helix</keyword>
<dbReference type="SUPFAM" id="SSF48613">
    <property type="entry name" value="Heme oxygenase-like"/>
    <property type="match status" value="1"/>
</dbReference>
<feature type="binding site" evidence="4">
    <location>
        <position position="200"/>
    </location>
    <ligand>
        <name>heme b</name>
        <dbReference type="ChEBI" id="CHEBI:60344"/>
    </ligand>
</feature>
<keyword evidence="8" id="KW-1185">Reference proteome</keyword>
<proteinExistence type="predicted"/>
<dbReference type="STRING" id="945553.A0A0D2L3A7"/>
<keyword evidence="6" id="KW-0472">Membrane</keyword>
<dbReference type="InterPro" id="IPR016084">
    <property type="entry name" value="Haem_Oase-like_multi-hlx"/>
</dbReference>
<evidence type="ECO:0000256" key="4">
    <source>
        <dbReference type="PIRSR" id="PIRSR000343-1"/>
    </source>
</evidence>
<evidence type="ECO:0000256" key="5">
    <source>
        <dbReference type="PIRSR" id="PIRSR000343-2"/>
    </source>
</evidence>
<gene>
    <name evidence="7" type="ORF">HYPSUDRAFT_77976</name>
</gene>
<dbReference type="InterPro" id="IPR002051">
    <property type="entry name" value="Haem_Oase"/>
</dbReference>
<dbReference type="AlphaFoldDB" id="A0A0D2L3A7"/>